<protein>
    <submittedName>
        <fullName evidence="5">Glucose and ribitol dehydrogenase isoform X1</fullName>
    </submittedName>
</protein>
<dbReference type="PANTHER" id="PTHR48107:SF30">
    <property type="entry name" value="GLUCOSE AND RIBITOL DEHYDROGENASE-LIKE ISOFORM X1"/>
    <property type="match status" value="1"/>
</dbReference>
<dbReference type="FunFam" id="3.40.50.720:FF:000084">
    <property type="entry name" value="Short-chain dehydrogenase reductase"/>
    <property type="match status" value="1"/>
</dbReference>
<dbReference type="SUPFAM" id="SSF51735">
    <property type="entry name" value="NAD(P)-binding Rossmann-fold domains"/>
    <property type="match status" value="1"/>
</dbReference>
<sequence length="308" mass="33631">MASEDQKFPPQTQKTQPGKQYLMHPLPISVNPIYKPSDKLFGKVALVTGGDSGIGRAVCYYFALEGATVAFTYVKGAEDKDAEDALTLIRKAAKESNAGEPVAIPANLQGEEKCKEVVDKVVSHFGPIDVLVNNAGVQYYKENIEDITEEQLRMTFEINIFAYIFIAKHAIKHMKEGSCIINTASVLAYEGEPNLVDYSATKGAIVTFTRSLALQLIKRGIRVNGVAPGPIWTPLQVASYPVETVVTFGSDVPMDRAGQPFEVAPSYVFLASNECSSYFTGQFLHPNGMFSMQEIVLLTTGYPVTKGQ</sequence>
<evidence type="ECO:0000256" key="2">
    <source>
        <dbReference type="ARBA" id="ARBA00023002"/>
    </source>
</evidence>
<evidence type="ECO:0000313" key="5">
    <source>
        <dbReference type="RefSeq" id="XP_021844495.1"/>
    </source>
</evidence>
<dbReference type="PANTHER" id="PTHR48107">
    <property type="entry name" value="NADPH-DEPENDENT ALDEHYDE REDUCTASE-LIKE PROTEIN, CHLOROPLASTIC-RELATED"/>
    <property type="match status" value="1"/>
</dbReference>
<comment type="similarity">
    <text evidence="1">Belongs to the short-chain dehydrogenases/reductases (SDR) family.</text>
</comment>
<dbReference type="AlphaFoldDB" id="A0A9R0JRJ7"/>
<dbReference type="Pfam" id="PF13561">
    <property type="entry name" value="adh_short_C2"/>
    <property type="match status" value="1"/>
</dbReference>
<feature type="compositionally biased region" description="Low complexity" evidence="3">
    <location>
        <begin position="8"/>
        <end position="20"/>
    </location>
</feature>
<dbReference type="RefSeq" id="XP_021844495.1">
    <property type="nucleotide sequence ID" value="XM_021988803.2"/>
</dbReference>
<gene>
    <name evidence="5" type="primary">LOC110784359</name>
</gene>
<dbReference type="InterPro" id="IPR036291">
    <property type="entry name" value="NAD(P)-bd_dom_sf"/>
</dbReference>
<dbReference type="PRINTS" id="PR00081">
    <property type="entry name" value="GDHRDH"/>
</dbReference>
<evidence type="ECO:0000313" key="4">
    <source>
        <dbReference type="Proteomes" id="UP000813463"/>
    </source>
</evidence>
<keyword evidence="4" id="KW-1185">Reference proteome</keyword>
<keyword evidence="2" id="KW-0560">Oxidoreductase</keyword>
<evidence type="ECO:0000256" key="3">
    <source>
        <dbReference type="SAM" id="MobiDB-lite"/>
    </source>
</evidence>
<dbReference type="KEGG" id="soe:110784359"/>
<name>A0A9R0JRJ7_SPIOL</name>
<dbReference type="PROSITE" id="PS00061">
    <property type="entry name" value="ADH_SHORT"/>
    <property type="match status" value="1"/>
</dbReference>
<dbReference type="PRINTS" id="PR00080">
    <property type="entry name" value="SDRFAMILY"/>
</dbReference>
<organism evidence="4 5">
    <name type="scientific">Spinacia oleracea</name>
    <name type="common">Spinach</name>
    <dbReference type="NCBI Taxonomy" id="3562"/>
    <lineage>
        <taxon>Eukaryota</taxon>
        <taxon>Viridiplantae</taxon>
        <taxon>Streptophyta</taxon>
        <taxon>Embryophyta</taxon>
        <taxon>Tracheophyta</taxon>
        <taxon>Spermatophyta</taxon>
        <taxon>Magnoliopsida</taxon>
        <taxon>eudicotyledons</taxon>
        <taxon>Gunneridae</taxon>
        <taxon>Pentapetalae</taxon>
        <taxon>Caryophyllales</taxon>
        <taxon>Chenopodiaceae</taxon>
        <taxon>Chenopodioideae</taxon>
        <taxon>Anserineae</taxon>
        <taxon>Spinacia</taxon>
    </lineage>
</organism>
<dbReference type="InterPro" id="IPR020904">
    <property type="entry name" value="Sc_DH/Rdtase_CS"/>
</dbReference>
<dbReference type="Gene3D" id="3.40.50.720">
    <property type="entry name" value="NAD(P)-binding Rossmann-like Domain"/>
    <property type="match status" value="1"/>
</dbReference>
<dbReference type="GO" id="GO:0016614">
    <property type="term" value="F:oxidoreductase activity, acting on CH-OH group of donors"/>
    <property type="evidence" value="ECO:0007669"/>
    <property type="project" value="UniProtKB-ARBA"/>
</dbReference>
<reference evidence="5" key="2">
    <citation type="submission" date="2025-08" db="UniProtKB">
        <authorList>
            <consortium name="RefSeq"/>
        </authorList>
    </citation>
    <scope>IDENTIFICATION</scope>
    <source>
        <tissue evidence="5">Leaf</tissue>
    </source>
</reference>
<evidence type="ECO:0000256" key="1">
    <source>
        <dbReference type="ARBA" id="ARBA00006484"/>
    </source>
</evidence>
<feature type="region of interest" description="Disordered" evidence="3">
    <location>
        <begin position="1"/>
        <end position="20"/>
    </location>
</feature>
<reference evidence="4" key="1">
    <citation type="journal article" date="2021" name="Nat. Commun.">
        <title>Genomic analyses provide insights into spinach domestication and the genetic basis of agronomic traits.</title>
        <authorList>
            <person name="Cai X."/>
            <person name="Sun X."/>
            <person name="Xu C."/>
            <person name="Sun H."/>
            <person name="Wang X."/>
            <person name="Ge C."/>
            <person name="Zhang Z."/>
            <person name="Wang Q."/>
            <person name="Fei Z."/>
            <person name="Jiao C."/>
            <person name="Wang Q."/>
        </authorList>
    </citation>
    <scope>NUCLEOTIDE SEQUENCE [LARGE SCALE GENOMIC DNA]</scope>
    <source>
        <strain evidence="4">cv. Varoflay</strain>
    </source>
</reference>
<accession>A0A9R0JRJ7</accession>
<dbReference type="InterPro" id="IPR002347">
    <property type="entry name" value="SDR_fam"/>
</dbReference>
<dbReference type="Proteomes" id="UP000813463">
    <property type="component" value="Chromosome 6"/>
</dbReference>
<dbReference type="OrthoDB" id="47007at2759"/>
<proteinExistence type="inferred from homology"/>
<dbReference type="GeneID" id="110784359"/>